<organism evidence="2 3">
    <name type="scientific">Zavarzinia compransoris</name>
    <dbReference type="NCBI Taxonomy" id="1264899"/>
    <lineage>
        <taxon>Bacteria</taxon>
        <taxon>Pseudomonadati</taxon>
        <taxon>Pseudomonadota</taxon>
        <taxon>Alphaproteobacteria</taxon>
        <taxon>Rhodospirillales</taxon>
        <taxon>Zavarziniaceae</taxon>
        <taxon>Zavarzinia</taxon>
    </lineage>
</organism>
<feature type="compositionally biased region" description="Low complexity" evidence="1">
    <location>
        <begin position="61"/>
        <end position="87"/>
    </location>
</feature>
<dbReference type="EMBL" id="QGLF01000001">
    <property type="protein sequence ID" value="PWR23943.1"/>
    <property type="molecule type" value="Genomic_DNA"/>
</dbReference>
<proteinExistence type="predicted"/>
<name>A0A317EEZ1_9PROT</name>
<comment type="caution">
    <text evidence="2">The sequence shown here is derived from an EMBL/GenBank/DDBJ whole genome shotgun (WGS) entry which is preliminary data.</text>
</comment>
<gene>
    <name evidence="2" type="ORF">DKG75_05175</name>
</gene>
<sequence length="87" mass="8666">MLIAAGVLPAGCESWPPASGAAPWPGADRAAYDDMNLRTRCRTTLSAPDCRVSPPVPAGGPAPVNQAPGSPVLVSPAPVSLAPPAAR</sequence>
<dbReference type="AlphaFoldDB" id="A0A317EEZ1"/>
<protein>
    <submittedName>
        <fullName evidence="2">Uncharacterized protein</fullName>
    </submittedName>
</protein>
<reference evidence="3" key="1">
    <citation type="submission" date="2018-05" db="EMBL/GenBank/DDBJ databases">
        <title>Zavarzinia sp. HR-AS.</title>
        <authorList>
            <person name="Lee Y."/>
            <person name="Jeon C.O."/>
        </authorList>
    </citation>
    <scope>NUCLEOTIDE SEQUENCE [LARGE SCALE GENOMIC DNA]</scope>
    <source>
        <strain evidence="3">DSM 1231</strain>
    </source>
</reference>
<accession>A0A317EEZ1</accession>
<evidence type="ECO:0000313" key="3">
    <source>
        <dbReference type="Proteomes" id="UP000246077"/>
    </source>
</evidence>
<keyword evidence="3" id="KW-1185">Reference proteome</keyword>
<evidence type="ECO:0000256" key="1">
    <source>
        <dbReference type="SAM" id="MobiDB-lite"/>
    </source>
</evidence>
<feature type="region of interest" description="Disordered" evidence="1">
    <location>
        <begin position="52"/>
        <end position="87"/>
    </location>
</feature>
<evidence type="ECO:0000313" key="2">
    <source>
        <dbReference type="EMBL" id="PWR23943.1"/>
    </source>
</evidence>
<dbReference type="Proteomes" id="UP000246077">
    <property type="component" value="Unassembled WGS sequence"/>
</dbReference>